<organism evidence="1 2">
    <name type="scientific">Rhododendron molle</name>
    <name type="common">Chinese azalea</name>
    <name type="synonym">Azalea mollis</name>
    <dbReference type="NCBI Taxonomy" id="49168"/>
    <lineage>
        <taxon>Eukaryota</taxon>
        <taxon>Viridiplantae</taxon>
        <taxon>Streptophyta</taxon>
        <taxon>Embryophyta</taxon>
        <taxon>Tracheophyta</taxon>
        <taxon>Spermatophyta</taxon>
        <taxon>Magnoliopsida</taxon>
        <taxon>eudicotyledons</taxon>
        <taxon>Gunneridae</taxon>
        <taxon>Pentapetalae</taxon>
        <taxon>asterids</taxon>
        <taxon>Ericales</taxon>
        <taxon>Ericaceae</taxon>
        <taxon>Ericoideae</taxon>
        <taxon>Rhodoreae</taxon>
        <taxon>Rhododendron</taxon>
    </lineage>
</organism>
<name>A0ACC0PKG9_RHOML</name>
<dbReference type="EMBL" id="CM046390">
    <property type="protein sequence ID" value="KAI8565624.1"/>
    <property type="molecule type" value="Genomic_DNA"/>
</dbReference>
<reference evidence="1" key="1">
    <citation type="submission" date="2022-02" db="EMBL/GenBank/DDBJ databases">
        <title>Plant Genome Project.</title>
        <authorList>
            <person name="Zhang R.-G."/>
        </authorList>
    </citation>
    <scope>NUCLEOTIDE SEQUENCE</scope>
    <source>
        <strain evidence="1">AT1</strain>
    </source>
</reference>
<sequence>MIRKESKSAMAADTVTRERKKKKTPFISHSCACPATKKRSDALSPESSARKSYHHSQSFGFLFHRTFRFWIRDHNLDKQRGATTLRNTHKSLC</sequence>
<proteinExistence type="predicted"/>
<dbReference type="Proteomes" id="UP001062846">
    <property type="component" value="Chromosome 3"/>
</dbReference>
<gene>
    <name evidence="1" type="ORF">RHMOL_Rhmol03G0274300</name>
</gene>
<evidence type="ECO:0000313" key="1">
    <source>
        <dbReference type="EMBL" id="KAI8565624.1"/>
    </source>
</evidence>
<accession>A0ACC0PKG9</accession>
<protein>
    <submittedName>
        <fullName evidence="1">Uncharacterized protein</fullName>
    </submittedName>
</protein>
<keyword evidence="2" id="KW-1185">Reference proteome</keyword>
<comment type="caution">
    <text evidence="1">The sequence shown here is derived from an EMBL/GenBank/DDBJ whole genome shotgun (WGS) entry which is preliminary data.</text>
</comment>
<evidence type="ECO:0000313" key="2">
    <source>
        <dbReference type="Proteomes" id="UP001062846"/>
    </source>
</evidence>